<sequence length="74" mass="8765">MAAHGTPVVLDRDTVRELVLIGWSNNSNPMIPTYIFLNCIILPRHFKFLYMAIYKITRAISIYYLFISIYIYIY</sequence>
<evidence type="ECO:0000256" key="1">
    <source>
        <dbReference type="SAM" id="Phobius"/>
    </source>
</evidence>
<dbReference type="Gramene" id="OB10G25130.1">
    <property type="protein sequence ID" value="OB10G25130.1"/>
    <property type="gene ID" value="OB10G25130"/>
</dbReference>
<keyword evidence="1" id="KW-0812">Transmembrane</keyword>
<dbReference type="EnsemblPlants" id="OB10G25130.1">
    <property type="protein sequence ID" value="OB10G25130.1"/>
    <property type="gene ID" value="OB10G25130"/>
</dbReference>
<evidence type="ECO:0000313" key="3">
    <source>
        <dbReference type="Proteomes" id="UP000006038"/>
    </source>
</evidence>
<protein>
    <submittedName>
        <fullName evidence="2">Uncharacterized protein</fullName>
    </submittedName>
</protein>
<keyword evidence="1" id="KW-0472">Membrane</keyword>
<keyword evidence="1" id="KW-1133">Transmembrane helix</keyword>
<dbReference type="AlphaFoldDB" id="J3N4R5"/>
<reference evidence="2" key="2">
    <citation type="submission" date="2013-04" db="UniProtKB">
        <authorList>
            <consortium name="EnsemblPlants"/>
        </authorList>
    </citation>
    <scope>IDENTIFICATION</scope>
</reference>
<feature type="transmembrane region" description="Helical" evidence="1">
    <location>
        <begin position="52"/>
        <end position="73"/>
    </location>
</feature>
<accession>J3N4R5</accession>
<dbReference type="HOGENOM" id="CLU_2691665_0_0_1"/>
<reference evidence="2" key="1">
    <citation type="journal article" date="2013" name="Nat. Commun.">
        <title>Whole-genome sequencing of Oryza brachyantha reveals mechanisms underlying Oryza genome evolution.</title>
        <authorList>
            <person name="Chen J."/>
            <person name="Huang Q."/>
            <person name="Gao D."/>
            <person name="Wang J."/>
            <person name="Lang Y."/>
            <person name="Liu T."/>
            <person name="Li B."/>
            <person name="Bai Z."/>
            <person name="Luis Goicoechea J."/>
            <person name="Liang C."/>
            <person name="Chen C."/>
            <person name="Zhang W."/>
            <person name="Sun S."/>
            <person name="Liao Y."/>
            <person name="Zhang X."/>
            <person name="Yang L."/>
            <person name="Song C."/>
            <person name="Wang M."/>
            <person name="Shi J."/>
            <person name="Liu G."/>
            <person name="Liu J."/>
            <person name="Zhou H."/>
            <person name="Zhou W."/>
            <person name="Yu Q."/>
            <person name="An N."/>
            <person name="Chen Y."/>
            <person name="Cai Q."/>
            <person name="Wang B."/>
            <person name="Liu B."/>
            <person name="Min J."/>
            <person name="Huang Y."/>
            <person name="Wu H."/>
            <person name="Li Z."/>
            <person name="Zhang Y."/>
            <person name="Yin Y."/>
            <person name="Song W."/>
            <person name="Jiang J."/>
            <person name="Jackson S.A."/>
            <person name="Wing R.A."/>
            <person name="Wang J."/>
            <person name="Chen M."/>
        </authorList>
    </citation>
    <scope>NUCLEOTIDE SEQUENCE [LARGE SCALE GENOMIC DNA]</scope>
    <source>
        <strain evidence="2">cv. IRGC 101232</strain>
    </source>
</reference>
<organism evidence="2">
    <name type="scientific">Oryza brachyantha</name>
    <name type="common">malo sina</name>
    <dbReference type="NCBI Taxonomy" id="4533"/>
    <lineage>
        <taxon>Eukaryota</taxon>
        <taxon>Viridiplantae</taxon>
        <taxon>Streptophyta</taxon>
        <taxon>Embryophyta</taxon>
        <taxon>Tracheophyta</taxon>
        <taxon>Spermatophyta</taxon>
        <taxon>Magnoliopsida</taxon>
        <taxon>Liliopsida</taxon>
        <taxon>Poales</taxon>
        <taxon>Poaceae</taxon>
        <taxon>BOP clade</taxon>
        <taxon>Oryzoideae</taxon>
        <taxon>Oryzeae</taxon>
        <taxon>Oryzinae</taxon>
        <taxon>Oryza</taxon>
    </lineage>
</organism>
<proteinExistence type="predicted"/>
<name>J3N4R5_ORYBR</name>
<evidence type="ECO:0000313" key="2">
    <source>
        <dbReference type="EnsemblPlants" id="OB10G25130.1"/>
    </source>
</evidence>
<dbReference type="Proteomes" id="UP000006038">
    <property type="component" value="Chromosome 10"/>
</dbReference>
<keyword evidence="3" id="KW-1185">Reference proteome</keyword>